<dbReference type="GO" id="GO:0030234">
    <property type="term" value="F:enzyme regulator activity"/>
    <property type="evidence" value="ECO:0007669"/>
    <property type="project" value="InterPro"/>
</dbReference>
<accession>A0A366IBR5</accession>
<dbReference type="GO" id="GO:0006808">
    <property type="term" value="P:regulation of nitrogen utilization"/>
    <property type="evidence" value="ECO:0007669"/>
    <property type="project" value="InterPro"/>
</dbReference>
<evidence type="ECO:0000313" key="2">
    <source>
        <dbReference type="Proteomes" id="UP000253490"/>
    </source>
</evidence>
<gene>
    <name evidence="1" type="ORF">DES36_10652</name>
</gene>
<proteinExistence type="predicted"/>
<dbReference type="SUPFAM" id="SSF54913">
    <property type="entry name" value="GlnB-like"/>
    <property type="match status" value="2"/>
</dbReference>
<dbReference type="InterPro" id="IPR015867">
    <property type="entry name" value="N-reg_PII/ATP_PRibTrfase_C"/>
</dbReference>
<dbReference type="EMBL" id="QNRX01000006">
    <property type="protein sequence ID" value="RBP65942.1"/>
    <property type="molecule type" value="Genomic_DNA"/>
</dbReference>
<dbReference type="AlphaFoldDB" id="A0A366IBR5"/>
<reference evidence="1 2" key="1">
    <citation type="submission" date="2018-06" db="EMBL/GenBank/DDBJ databases">
        <title>Genomic Encyclopedia of Type Strains, Phase IV (KMG-IV): sequencing the most valuable type-strain genomes for metagenomic binning, comparative biology and taxonomic classification.</title>
        <authorList>
            <person name="Goeker M."/>
        </authorList>
    </citation>
    <scope>NUCLEOTIDE SEQUENCE [LARGE SCALE GENOMIC DNA]</scope>
    <source>
        <strain evidence="1 2">DSM 22112</strain>
    </source>
</reference>
<dbReference type="InterPro" id="IPR002187">
    <property type="entry name" value="N-reg_PII"/>
</dbReference>
<evidence type="ECO:0000313" key="1">
    <source>
        <dbReference type="EMBL" id="RBP65942.1"/>
    </source>
</evidence>
<dbReference type="Pfam" id="PF00543">
    <property type="entry name" value="P-II"/>
    <property type="match status" value="1"/>
</dbReference>
<dbReference type="SMART" id="SM00938">
    <property type="entry name" value="P-II"/>
    <property type="match status" value="1"/>
</dbReference>
<dbReference type="Gene3D" id="3.30.70.120">
    <property type="match status" value="2"/>
</dbReference>
<comment type="caution">
    <text evidence="1">The sequence shown here is derived from an EMBL/GenBank/DDBJ whole genome shotgun (WGS) entry which is preliminary data.</text>
</comment>
<name>A0A366IBR5_9FIRM</name>
<protein>
    <submittedName>
        <fullName evidence="1">Nitrogen regulatory protein P-II family</fullName>
    </submittedName>
</protein>
<dbReference type="InterPro" id="IPR011322">
    <property type="entry name" value="N-reg_PII-like_a/b"/>
</dbReference>
<dbReference type="RefSeq" id="WP_242981709.1">
    <property type="nucleotide sequence ID" value="NZ_QNRX01000006.1"/>
</dbReference>
<dbReference type="PROSITE" id="PS51343">
    <property type="entry name" value="PII_GLNB_DOM"/>
    <property type="match status" value="1"/>
</dbReference>
<keyword evidence="2" id="KW-1185">Reference proteome</keyword>
<dbReference type="Proteomes" id="UP000253490">
    <property type="component" value="Unassembled WGS sequence"/>
</dbReference>
<organism evidence="1 2">
    <name type="scientific">Alkalibaculum bacchi</name>
    <dbReference type="NCBI Taxonomy" id="645887"/>
    <lineage>
        <taxon>Bacteria</taxon>
        <taxon>Bacillati</taxon>
        <taxon>Bacillota</taxon>
        <taxon>Clostridia</taxon>
        <taxon>Eubacteriales</taxon>
        <taxon>Eubacteriaceae</taxon>
        <taxon>Alkalibaculum</taxon>
    </lineage>
</organism>
<sequence length="220" mass="24098">MISSKYNLCCVIIDYGLGSKVLKLAKDLSVSGGTIFLGKGSAKNHLLEWFDLTDIRKEIVLFLAEEHVAENVLDAINKKFKFCKPNHGIAFCSPLEDIVGSRSCHVDKIKESRGSDDIMYKAIFTIVDRGNAESVIDAAEKAGSQGGTIINARGSGVHEKSTLFAMTVEPEKEIVLILSEKDKTEAIVESIKNEIKLENPGNGILFILDTISTYGIFKDN</sequence>